<dbReference type="AlphaFoldDB" id="A0A6A4WDL3"/>
<feature type="compositionally biased region" description="Basic and acidic residues" evidence="1">
    <location>
        <begin position="86"/>
        <end position="130"/>
    </location>
</feature>
<feature type="compositionally biased region" description="Low complexity" evidence="1">
    <location>
        <begin position="238"/>
        <end position="270"/>
    </location>
</feature>
<evidence type="ECO:0008006" key="4">
    <source>
        <dbReference type="Google" id="ProtNLM"/>
    </source>
</evidence>
<gene>
    <name evidence="2" type="ORF">FJT64_024011</name>
</gene>
<name>A0A6A4WDL3_AMPAM</name>
<feature type="region of interest" description="Disordered" evidence="1">
    <location>
        <begin position="1"/>
        <end position="291"/>
    </location>
</feature>
<evidence type="ECO:0000313" key="3">
    <source>
        <dbReference type="Proteomes" id="UP000440578"/>
    </source>
</evidence>
<feature type="compositionally biased region" description="Polar residues" evidence="1">
    <location>
        <begin position="281"/>
        <end position="291"/>
    </location>
</feature>
<reference evidence="2 3" key="1">
    <citation type="submission" date="2019-07" db="EMBL/GenBank/DDBJ databases">
        <title>Draft genome assembly of a fouling barnacle, Amphibalanus amphitrite (Darwin, 1854): The first reference genome for Thecostraca.</title>
        <authorList>
            <person name="Kim W."/>
        </authorList>
    </citation>
    <scope>NUCLEOTIDE SEQUENCE [LARGE SCALE GENOMIC DNA]</scope>
    <source>
        <strain evidence="2">SNU_AA5</strain>
        <tissue evidence="2">Soma without cirri and trophi</tissue>
    </source>
</reference>
<proteinExistence type="predicted"/>
<comment type="caution">
    <text evidence="2">The sequence shown here is derived from an EMBL/GenBank/DDBJ whole genome shotgun (WGS) entry which is preliminary data.</text>
</comment>
<feature type="compositionally biased region" description="Acidic residues" evidence="1">
    <location>
        <begin position="137"/>
        <end position="153"/>
    </location>
</feature>
<feature type="compositionally biased region" description="Basic and acidic residues" evidence="1">
    <location>
        <begin position="490"/>
        <end position="503"/>
    </location>
</feature>
<feature type="compositionally biased region" description="Basic and acidic residues" evidence="1">
    <location>
        <begin position="154"/>
        <end position="166"/>
    </location>
</feature>
<feature type="compositionally biased region" description="Acidic residues" evidence="1">
    <location>
        <begin position="37"/>
        <end position="62"/>
    </location>
</feature>
<sequence>MSSSSRAASPRSAALSRTKSVSWGGLDRSGEYFTDIPGDDGDLSSEDEIREDVWSSEDEDDGGDAREDGGRTPSPARGEDSVVEDEDRHAQDEDRRSEDENATDKWVRGEGDRDGGLAEEGAYSHRRDAVGESNPSSDEDGAEGGEESEDEAGREDYESSRYREESPLAPRGVGGHSDSDSDSGAAAEDGDGEPDWYPMEDSRAADIRLELRSSPGLSAPSGGRQRRSRPVSVTFSGRPPEAAPSARKAAPRSRATSASSRSKASRCSTPHLKAEGRRHVTATTSGDENSVAWSSVPSLRTVSVADLASLRHLDVSDSELRVRPSDRRILELMSRRQEQERLQERHAVEEHQRWRQECLQELRRQSERQERREEAVLARRRAEAWESRRRREELQQRHSQSLENLTALIRGREERAAQELAAQRGRKHVSSLNASWLALSEERIQRLGDAAERRSQKVWEELSRRIQSAAENQRRLERGRRAHAAVKSATESERRRQAREARQRQLQLSAGRGREAAARLQRDQQRAERVARQLAESRRLAVSRENLTRQSRHQQALRHIRQMEEQVLDEARFKLRLDEARVEQFVQQRDMAVMSSRHLAHVAANLRQAVRSGDRSATFDRMAARADLESRVLYGPAHAGCDRLYRPRSQTHIL</sequence>
<keyword evidence="3" id="KW-1185">Reference proteome</keyword>
<feature type="compositionally biased region" description="Basic and acidic residues" evidence="1">
    <location>
        <begin position="200"/>
        <end position="211"/>
    </location>
</feature>
<dbReference type="OrthoDB" id="200110at2759"/>
<dbReference type="Proteomes" id="UP000440578">
    <property type="component" value="Unassembled WGS sequence"/>
</dbReference>
<evidence type="ECO:0000313" key="2">
    <source>
        <dbReference type="EMBL" id="KAF0304093.1"/>
    </source>
</evidence>
<protein>
    <recommendedName>
        <fullName evidence="4">Coiled-coil domain-containing protein 177</fullName>
    </recommendedName>
</protein>
<dbReference type="EMBL" id="VIIS01000872">
    <property type="protein sequence ID" value="KAF0304093.1"/>
    <property type="molecule type" value="Genomic_DNA"/>
</dbReference>
<feature type="region of interest" description="Disordered" evidence="1">
    <location>
        <begin position="470"/>
        <end position="517"/>
    </location>
</feature>
<feature type="compositionally biased region" description="Low complexity" evidence="1">
    <location>
        <begin position="1"/>
        <end position="17"/>
    </location>
</feature>
<organism evidence="2 3">
    <name type="scientific">Amphibalanus amphitrite</name>
    <name type="common">Striped barnacle</name>
    <name type="synonym">Balanus amphitrite</name>
    <dbReference type="NCBI Taxonomy" id="1232801"/>
    <lineage>
        <taxon>Eukaryota</taxon>
        <taxon>Metazoa</taxon>
        <taxon>Ecdysozoa</taxon>
        <taxon>Arthropoda</taxon>
        <taxon>Crustacea</taxon>
        <taxon>Multicrustacea</taxon>
        <taxon>Cirripedia</taxon>
        <taxon>Thoracica</taxon>
        <taxon>Thoracicalcarea</taxon>
        <taxon>Balanomorpha</taxon>
        <taxon>Balanoidea</taxon>
        <taxon>Balanidae</taxon>
        <taxon>Amphibalaninae</taxon>
        <taxon>Amphibalanus</taxon>
    </lineage>
</organism>
<accession>A0A6A4WDL3</accession>
<evidence type="ECO:0000256" key="1">
    <source>
        <dbReference type="SAM" id="MobiDB-lite"/>
    </source>
</evidence>